<evidence type="ECO:0000256" key="1">
    <source>
        <dbReference type="ARBA" id="ARBA00004651"/>
    </source>
</evidence>
<accession>A0ABU3QQL3</accession>
<dbReference type="RefSeq" id="WP_315880095.1">
    <property type="nucleotide sequence ID" value="NZ_JAWCTQ010000035.1"/>
</dbReference>
<dbReference type="PANTHER" id="PTHR34582">
    <property type="entry name" value="UPF0702 TRANSMEMBRANE PROTEIN YCAP"/>
    <property type="match status" value="1"/>
</dbReference>
<sequence>MFYDSWYDMLRVAVMAVCAYAALIVVVRLSGKRTLAKMNAFDLVVTVALGSTLATILLNRSVSLAEGALALALLVVLQFINAKSAVHSRGFRRLIKAEPTLLLKDGRMLTDAMARQRVTESEVRQAIRSQGIGAVEDVTAVVLETDGSFSVLSRSQTGSGSSLQDVRRPAPRAAGQAKGE</sequence>
<dbReference type="PANTHER" id="PTHR34582:SF6">
    <property type="entry name" value="UPF0702 TRANSMEMBRANE PROTEIN YCAP"/>
    <property type="match status" value="1"/>
</dbReference>
<keyword evidence="3" id="KW-1003">Cell membrane</keyword>
<feature type="transmembrane region" description="Helical" evidence="8">
    <location>
        <begin position="68"/>
        <end position="86"/>
    </location>
</feature>
<comment type="similarity">
    <text evidence="2">Belongs to the UPF0702 family.</text>
</comment>
<evidence type="ECO:0000256" key="7">
    <source>
        <dbReference type="SAM" id="MobiDB-lite"/>
    </source>
</evidence>
<evidence type="ECO:0000256" key="3">
    <source>
        <dbReference type="ARBA" id="ARBA00022475"/>
    </source>
</evidence>
<keyword evidence="4 8" id="KW-0812">Transmembrane</keyword>
<reference evidence="11 12" key="1">
    <citation type="submission" date="2023-09" db="EMBL/GenBank/DDBJ databases">
        <title>Streptomyces sp. nov.: A antagonism against Alternaria gaisen Producing Streptochlin, Isolated from Tamarix root soil.</title>
        <authorList>
            <person name="Chen Y."/>
        </authorList>
    </citation>
    <scope>NUCLEOTIDE SEQUENCE [LARGE SCALE GENOMIC DNA]</scope>
    <source>
        <strain evidence="11 12">TRM76323</strain>
    </source>
</reference>
<evidence type="ECO:0000256" key="8">
    <source>
        <dbReference type="SAM" id="Phobius"/>
    </source>
</evidence>
<name>A0ABU3QQL3_9ACTN</name>
<evidence type="ECO:0000313" key="11">
    <source>
        <dbReference type="EMBL" id="MDT9685049.1"/>
    </source>
</evidence>
<comment type="subcellular location">
    <subcellularLocation>
        <location evidence="1">Cell membrane</location>
        <topology evidence="1">Multi-pass membrane protein</topology>
    </subcellularLocation>
</comment>
<gene>
    <name evidence="11" type="ORF">RND61_23745</name>
</gene>
<feature type="transmembrane region" description="Helical" evidence="8">
    <location>
        <begin position="43"/>
        <end position="62"/>
    </location>
</feature>
<dbReference type="Pfam" id="PF04239">
    <property type="entry name" value="DUF421"/>
    <property type="match status" value="1"/>
</dbReference>
<evidence type="ECO:0000259" key="9">
    <source>
        <dbReference type="Pfam" id="PF04239"/>
    </source>
</evidence>
<evidence type="ECO:0000259" key="10">
    <source>
        <dbReference type="Pfam" id="PF20730"/>
    </source>
</evidence>
<protein>
    <submittedName>
        <fullName evidence="11">DUF421 domain-containing protein</fullName>
    </submittedName>
</protein>
<feature type="domain" description="YetF C-terminal" evidence="9">
    <location>
        <begin position="87"/>
        <end position="156"/>
    </location>
</feature>
<organism evidence="11 12">
    <name type="scientific">Streptomyces tamarix</name>
    <dbReference type="NCBI Taxonomy" id="3078565"/>
    <lineage>
        <taxon>Bacteria</taxon>
        <taxon>Bacillati</taxon>
        <taxon>Actinomycetota</taxon>
        <taxon>Actinomycetes</taxon>
        <taxon>Kitasatosporales</taxon>
        <taxon>Streptomycetaceae</taxon>
        <taxon>Streptomyces</taxon>
    </lineage>
</organism>
<dbReference type="Pfam" id="PF20730">
    <property type="entry name" value="YetF_N"/>
    <property type="match status" value="1"/>
</dbReference>
<feature type="compositionally biased region" description="Polar residues" evidence="7">
    <location>
        <begin position="153"/>
        <end position="164"/>
    </location>
</feature>
<dbReference type="EMBL" id="JAWCTQ010000035">
    <property type="protein sequence ID" value="MDT9685049.1"/>
    <property type="molecule type" value="Genomic_DNA"/>
</dbReference>
<dbReference type="Proteomes" id="UP001250181">
    <property type="component" value="Unassembled WGS sequence"/>
</dbReference>
<evidence type="ECO:0000256" key="4">
    <source>
        <dbReference type="ARBA" id="ARBA00022692"/>
    </source>
</evidence>
<keyword evidence="6 8" id="KW-0472">Membrane</keyword>
<dbReference type="InterPro" id="IPR048454">
    <property type="entry name" value="YetF_N"/>
</dbReference>
<dbReference type="InterPro" id="IPR007353">
    <property type="entry name" value="DUF421"/>
</dbReference>
<feature type="region of interest" description="Disordered" evidence="7">
    <location>
        <begin position="153"/>
        <end position="180"/>
    </location>
</feature>
<evidence type="ECO:0000256" key="6">
    <source>
        <dbReference type="ARBA" id="ARBA00023136"/>
    </source>
</evidence>
<dbReference type="InterPro" id="IPR023090">
    <property type="entry name" value="UPF0702_alpha/beta_dom_sf"/>
</dbReference>
<evidence type="ECO:0000256" key="2">
    <source>
        <dbReference type="ARBA" id="ARBA00006448"/>
    </source>
</evidence>
<evidence type="ECO:0000313" key="12">
    <source>
        <dbReference type="Proteomes" id="UP001250181"/>
    </source>
</evidence>
<keyword evidence="5 8" id="KW-1133">Transmembrane helix</keyword>
<proteinExistence type="inferred from homology"/>
<comment type="caution">
    <text evidence="11">The sequence shown here is derived from an EMBL/GenBank/DDBJ whole genome shotgun (WGS) entry which is preliminary data.</text>
</comment>
<feature type="domain" description="YetF-like N-terminal transmembrane" evidence="10">
    <location>
        <begin position="13"/>
        <end position="78"/>
    </location>
</feature>
<keyword evidence="12" id="KW-1185">Reference proteome</keyword>
<evidence type="ECO:0000256" key="5">
    <source>
        <dbReference type="ARBA" id="ARBA00022989"/>
    </source>
</evidence>
<dbReference type="Gene3D" id="3.30.240.20">
    <property type="entry name" value="bsu07140 like domains"/>
    <property type="match status" value="1"/>
</dbReference>
<feature type="transmembrane region" description="Helical" evidence="8">
    <location>
        <begin position="12"/>
        <end position="31"/>
    </location>
</feature>